<evidence type="ECO:0000256" key="1">
    <source>
        <dbReference type="ARBA" id="ARBA00001933"/>
    </source>
</evidence>
<protein>
    <recommendedName>
        <fullName evidence="7">2-aminoethylphosphonate--pyruvate transaminase</fullName>
        <ecNumber evidence="7">2.6.1.37</ecNumber>
    </recommendedName>
    <alternativeName>
        <fullName evidence="7">2-aminoethylphosphonate aminotransferase</fullName>
    </alternativeName>
    <alternativeName>
        <fullName evidence="7">AEP transaminase</fullName>
        <shortName evidence="7">AEPT</shortName>
    </alternativeName>
</protein>
<dbReference type="Gene3D" id="3.90.1150.10">
    <property type="entry name" value="Aspartate Aminotransferase, domain 1"/>
    <property type="match status" value="1"/>
</dbReference>
<dbReference type="NCBIfam" id="NF010006">
    <property type="entry name" value="PRK13479.1"/>
    <property type="match status" value="1"/>
</dbReference>
<dbReference type="Gene3D" id="3.40.640.10">
    <property type="entry name" value="Type I PLP-dependent aspartate aminotransferase-like (Major domain)"/>
    <property type="match status" value="1"/>
</dbReference>
<dbReference type="PANTHER" id="PTHR42778:SF1">
    <property type="entry name" value="2-AMINOETHYLPHOSPHONATE--PYRUVATE TRANSAMINASE"/>
    <property type="match status" value="1"/>
</dbReference>
<dbReference type="InterPro" id="IPR015422">
    <property type="entry name" value="PyrdxlP-dep_Trfase_small"/>
</dbReference>
<dbReference type="EC" id="2.6.1.37" evidence="7"/>
<dbReference type="InterPro" id="IPR012703">
    <property type="entry name" value="NH2EtPonate_pyrv_transaminase"/>
</dbReference>
<dbReference type="EMBL" id="CP016171">
    <property type="protein sequence ID" value="ANN70986.1"/>
    <property type="molecule type" value="Genomic_DNA"/>
</dbReference>
<dbReference type="GO" id="GO:0047304">
    <property type="term" value="F:2-aminoethylphosphonate-pyruvate transaminase activity"/>
    <property type="evidence" value="ECO:0007669"/>
    <property type="project" value="UniProtKB-UniRule"/>
</dbReference>
<evidence type="ECO:0000259" key="10">
    <source>
        <dbReference type="Pfam" id="PF00266"/>
    </source>
</evidence>
<dbReference type="GO" id="GO:0019700">
    <property type="term" value="P:organic phosphonate catabolic process"/>
    <property type="evidence" value="ECO:0007669"/>
    <property type="project" value="InterPro"/>
</dbReference>
<dbReference type="InterPro" id="IPR015424">
    <property type="entry name" value="PyrdxlP-dep_Trfase"/>
</dbReference>
<dbReference type="InterPro" id="IPR015421">
    <property type="entry name" value="PyrdxlP-dep_Trfase_major"/>
</dbReference>
<evidence type="ECO:0000256" key="8">
    <source>
        <dbReference type="PIRSR" id="PIRSR000524-1"/>
    </source>
</evidence>
<dbReference type="Proteomes" id="UP000092213">
    <property type="component" value="Chromosome"/>
</dbReference>
<evidence type="ECO:0000256" key="5">
    <source>
        <dbReference type="ARBA" id="ARBA00023317"/>
    </source>
</evidence>
<comment type="cofactor">
    <cofactor evidence="1 7 9">
        <name>pyridoxal 5'-phosphate</name>
        <dbReference type="ChEBI" id="CHEBI:597326"/>
    </cofactor>
</comment>
<dbReference type="Pfam" id="PF00266">
    <property type="entry name" value="Aminotran_5"/>
    <property type="match status" value="1"/>
</dbReference>
<comment type="similarity">
    <text evidence="7">Belongs to the class-V pyridoxal-phosphate-dependent aminotransferase family. PhnW subfamily.</text>
</comment>
<evidence type="ECO:0000256" key="7">
    <source>
        <dbReference type="HAMAP-Rule" id="MF_01376"/>
    </source>
</evidence>
<dbReference type="AlphaFoldDB" id="A0A193FUY2"/>
<keyword evidence="4 7" id="KW-0663">Pyridoxal phosphate</keyword>
<evidence type="ECO:0000313" key="12">
    <source>
        <dbReference type="Proteomes" id="UP000092213"/>
    </source>
</evidence>
<feature type="domain" description="Aminotransferase class V" evidence="10">
    <location>
        <begin position="33"/>
        <end position="283"/>
    </location>
</feature>
<dbReference type="PANTHER" id="PTHR42778">
    <property type="entry name" value="2-AMINOETHYLPHOSPHONATE--PYRUVATE TRANSAMINASE"/>
    <property type="match status" value="1"/>
</dbReference>
<dbReference type="STRING" id="463025.BAU08_06260"/>
<keyword evidence="3 7" id="KW-0808">Transferase</keyword>
<feature type="binding site" evidence="8">
    <location>
        <position position="335"/>
    </location>
    <ligand>
        <name>substrate</name>
    </ligand>
</feature>
<evidence type="ECO:0000256" key="3">
    <source>
        <dbReference type="ARBA" id="ARBA00022679"/>
    </source>
</evidence>
<dbReference type="RefSeq" id="WP_066668602.1">
    <property type="nucleotide sequence ID" value="NZ_CP016171.1"/>
</dbReference>
<organism evidence="11 12">
    <name type="scientific">Bordetella bronchialis</name>
    <dbReference type="NCBI Taxonomy" id="463025"/>
    <lineage>
        <taxon>Bacteria</taxon>
        <taxon>Pseudomonadati</taxon>
        <taxon>Pseudomonadota</taxon>
        <taxon>Betaproteobacteria</taxon>
        <taxon>Burkholderiales</taxon>
        <taxon>Alcaligenaceae</taxon>
        <taxon>Bordetella</taxon>
    </lineage>
</organism>
<comment type="catalytic activity">
    <reaction evidence="6 7">
        <text>(2-aminoethyl)phosphonate + pyruvate = phosphonoacetaldehyde + L-alanine</text>
        <dbReference type="Rhea" id="RHEA:17021"/>
        <dbReference type="ChEBI" id="CHEBI:15361"/>
        <dbReference type="ChEBI" id="CHEBI:57418"/>
        <dbReference type="ChEBI" id="CHEBI:57972"/>
        <dbReference type="ChEBI" id="CHEBI:58383"/>
        <dbReference type="EC" id="2.6.1.37"/>
    </reaction>
</comment>
<comment type="function">
    <text evidence="7">Involved in phosphonate degradation.</text>
</comment>
<sequence>MLLLTPGPVTTADVVKQALAQDYAPWDNDFRAIVRKLCADIREVAGGTPETHVALPLSGSGHFALEAAVRTFVPAAGKILIPQTGAYAARLRRLASEAGRTVVPLPVGSRERTQAAALAEALCDDPRITHVGLVYSETGSGICHDVPLLAQVAGGLGRRVIVDAVSAFGALPLDVSDLPAVDAVVLTSNKCLEGPPGAAFAVCRIDRLEAARGNAGSWSLDLADIHEHGKTTNGGARFTPPAPTLAALSVAMDLHRQEGRAARLARYTANQRTLYDGVRALGLEPYLPTELQGPIIVNVQAPTVPGWTLQGFVDGLKRRGFVISNFYNTEEPTFRVGCIGAITPDDMSRAVEAMGQALSELPIAA</sequence>
<proteinExistence type="inferred from homology"/>
<feature type="modified residue" description="N6-(pyridoxal phosphate)lysine" evidence="7 9">
    <location>
        <position position="190"/>
    </location>
</feature>
<evidence type="ECO:0000256" key="6">
    <source>
        <dbReference type="ARBA" id="ARBA00049460"/>
    </source>
</evidence>
<comment type="subunit">
    <text evidence="7">Homodimer.</text>
</comment>
<reference evidence="11 12" key="1">
    <citation type="submission" date="2016-06" db="EMBL/GenBank/DDBJ databases">
        <title>Complete genome sequences of Bordetella bronchialis and Bordetella flabilis.</title>
        <authorList>
            <person name="LiPuma J.J."/>
            <person name="Spilker T."/>
        </authorList>
    </citation>
    <scope>NUCLEOTIDE SEQUENCE [LARGE SCALE GENOMIC DNA]</scope>
    <source>
        <strain evidence="11 12">AU17976</strain>
    </source>
</reference>
<dbReference type="SUPFAM" id="SSF53383">
    <property type="entry name" value="PLP-dependent transferases"/>
    <property type="match status" value="1"/>
</dbReference>
<keyword evidence="5 7" id="KW-0670">Pyruvate</keyword>
<evidence type="ECO:0000256" key="4">
    <source>
        <dbReference type="ARBA" id="ARBA00022898"/>
    </source>
</evidence>
<accession>A0A193FUY2</accession>
<dbReference type="InterPro" id="IPR024169">
    <property type="entry name" value="SP_NH2Trfase/AEP_transaminase"/>
</dbReference>
<evidence type="ECO:0000313" key="11">
    <source>
        <dbReference type="EMBL" id="ANN70986.1"/>
    </source>
</evidence>
<gene>
    <name evidence="7" type="primary">phnW</name>
    <name evidence="11" type="ORF">BAU08_06260</name>
</gene>
<dbReference type="PIRSF" id="PIRSF000524">
    <property type="entry name" value="SPT"/>
    <property type="match status" value="1"/>
</dbReference>
<keyword evidence="2 7" id="KW-0032">Aminotransferase</keyword>
<dbReference type="HAMAP" id="MF_01376">
    <property type="entry name" value="PhnW_aminotrans_5"/>
    <property type="match status" value="1"/>
</dbReference>
<evidence type="ECO:0000256" key="2">
    <source>
        <dbReference type="ARBA" id="ARBA00022576"/>
    </source>
</evidence>
<evidence type="ECO:0000256" key="9">
    <source>
        <dbReference type="PIRSR" id="PIRSR000524-50"/>
    </source>
</evidence>
<dbReference type="InterPro" id="IPR000192">
    <property type="entry name" value="Aminotrans_V_dom"/>
</dbReference>
<name>A0A193FUY2_9BORD</name>